<evidence type="ECO:0000313" key="3">
    <source>
        <dbReference type="Proteomes" id="UP001501442"/>
    </source>
</evidence>
<feature type="domain" description="ACT" evidence="1">
    <location>
        <begin position="4"/>
        <end position="78"/>
    </location>
</feature>
<dbReference type="Gene3D" id="3.30.2130.10">
    <property type="entry name" value="VC0802-like"/>
    <property type="match status" value="1"/>
</dbReference>
<dbReference type="PANTHER" id="PTHR40099">
    <property type="entry name" value="ACETOLACTATE SYNTHASE, SMALL SUBUNIT"/>
    <property type="match status" value="1"/>
</dbReference>
<proteinExistence type="predicted"/>
<evidence type="ECO:0000313" key="2">
    <source>
        <dbReference type="EMBL" id="GAA4620554.1"/>
    </source>
</evidence>
<reference evidence="3" key="1">
    <citation type="journal article" date="2019" name="Int. J. Syst. Evol. Microbiol.">
        <title>The Global Catalogue of Microorganisms (GCM) 10K type strain sequencing project: providing services to taxonomists for standard genome sequencing and annotation.</title>
        <authorList>
            <consortium name="The Broad Institute Genomics Platform"/>
            <consortium name="The Broad Institute Genome Sequencing Center for Infectious Disease"/>
            <person name="Wu L."/>
            <person name="Ma J."/>
        </authorList>
    </citation>
    <scope>NUCLEOTIDE SEQUENCE [LARGE SCALE GENOMIC DNA]</scope>
    <source>
        <strain evidence="3">JCM 17939</strain>
    </source>
</reference>
<comment type="caution">
    <text evidence="2">The sequence shown here is derived from an EMBL/GenBank/DDBJ whole genome shotgun (WGS) entry which is preliminary data.</text>
</comment>
<sequence>MPRDLTVILEDRPGELARLGEITGEAGVNIHGLAAFTGEGKGVIHVLVDDDDAARCGEALEAATIAVADEREVLVVDIEDRPGALGELARRLADANVNVDLVYTTFGGVKVVIATDDLKNARAAVDY</sequence>
<keyword evidence="3" id="KW-1185">Reference proteome</keyword>
<dbReference type="Pfam" id="PF01842">
    <property type="entry name" value="ACT"/>
    <property type="match status" value="1"/>
</dbReference>
<gene>
    <name evidence="2" type="ORF">GCM10023196_005010</name>
</gene>
<dbReference type="EMBL" id="BAABHK010000001">
    <property type="protein sequence ID" value="GAA4620554.1"/>
    <property type="molecule type" value="Genomic_DNA"/>
</dbReference>
<accession>A0ABP8TZW8</accession>
<dbReference type="PANTHER" id="PTHR40099:SF1">
    <property type="entry name" value="ACETOLACTATE SYNTHASE, SMALL SUBUNIT"/>
    <property type="match status" value="1"/>
</dbReference>
<organism evidence="2 3">
    <name type="scientific">Actinoallomurus vinaceus</name>
    <dbReference type="NCBI Taxonomy" id="1080074"/>
    <lineage>
        <taxon>Bacteria</taxon>
        <taxon>Bacillati</taxon>
        <taxon>Actinomycetota</taxon>
        <taxon>Actinomycetes</taxon>
        <taxon>Streptosporangiales</taxon>
        <taxon>Thermomonosporaceae</taxon>
        <taxon>Actinoallomurus</taxon>
    </lineage>
</organism>
<protein>
    <submittedName>
        <fullName evidence="2">ACT domain-containing protein</fullName>
    </submittedName>
</protein>
<dbReference type="PROSITE" id="PS51671">
    <property type="entry name" value="ACT"/>
    <property type="match status" value="1"/>
</dbReference>
<evidence type="ECO:0000259" key="1">
    <source>
        <dbReference type="PROSITE" id="PS51671"/>
    </source>
</evidence>
<dbReference type="InterPro" id="IPR002912">
    <property type="entry name" value="ACT_dom"/>
</dbReference>
<dbReference type="Proteomes" id="UP001501442">
    <property type="component" value="Unassembled WGS sequence"/>
</dbReference>
<dbReference type="InterPro" id="IPR045865">
    <property type="entry name" value="ACT-like_dom_sf"/>
</dbReference>
<dbReference type="SUPFAM" id="SSF55021">
    <property type="entry name" value="ACT-like"/>
    <property type="match status" value="2"/>
</dbReference>
<name>A0ABP8TZW8_9ACTN</name>